<dbReference type="EMBL" id="JAJSOF020000039">
    <property type="protein sequence ID" value="KAJ4426779.1"/>
    <property type="molecule type" value="Genomic_DNA"/>
</dbReference>
<dbReference type="Proteomes" id="UP001148838">
    <property type="component" value="Unassembled WGS sequence"/>
</dbReference>
<feature type="region of interest" description="Disordered" evidence="1">
    <location>
        <begin position="1"/>
        <end position="55"/>
    </location>
</feature>
<accession>A0ABQ8RYI3</accession>
<protein>
    <submittedName>
        <fullName evidence="2">Uncharacterized protein</fullName>
    </submittedName>
</protein>
<gene>
    <name evidence="2" type="ORF">ANN_26578</name>
</gene>
<name>A0ABQ8RYI3_PERAM</name>
<sequence>MWRPWEGDDEVESNVNAYAPSTSRKTAKAVGLSRQAVSRVVERGPTTPKKCKSKKQKFEKADNFTCDLIRRTVYDFLKKMNSRQQSVIVERIPNLTGEQSDGITVFRIPPMTSLMLHRCRTGTINLQR</sequence>
<feature type="compositionally biased region" description="Polar residues" evidence="1">
    <location>
        <begin position="13"/>
        <end position="24"/>
    </location>
</feature>
<evidence type="ECO:0000313" key="3">
    <source>
        <dbReference type="Proteomes" id="UP001148838"/>
    </source>
</evidence>
<organism evidence="2 3">
    <name type="scientific">Periplaneta americana</name>
    <name type="common">American cockroach</name>
    <name type="synonym">Blatta americana</name>
    <dbReference type="NCBI Taxonomy" id="6978"/>
    <lineage>
        <taxon>Eukaryota</taxon>
        <taxon>Metazoa</taxon>
        <taxon>Ecdysozoa</taxon>
        <taxon>Arthropoda</taxon>
        <taxon>Hexapoda</taxon>
        <taxon>Insecta</taxon>
        <taxon>Pterygota</taxon>
        <taxon>Neoptera</taxon>
        <taxon>Polyneoptera</taxon>
        <taxon>Dictyoptera</taxon>
        <taxon>Blattodea</taxon>
        <taxon>Blattoidea</taxon>
        <taxon>Blattidae</taxon>
        <taxon>Blattinae</taxon>
        <taxon>Periplaneta</taxon>
    </lineage>
</organism>
<keyword evidence="3" id="KW-1185">Reference proteome</keyword>
<comment type="caution">
    <text evidence="2">The sequence shown here is derived from an EMBL/GenBank/DDBJ whole genome shotgun (WGS) entry which is preliminary data.</text>
</comment>
<evidence type="ECO:0000313" key="2">
    <source>
        <dbReference type="EMBL" id="KAJ4426779.1"/>
    </source>
</evidence>
<reference evidence="2 3" key="1">
    <citation type="journal article" date="2022" name="Allergy">
        <title>Genome assembly and annotation of Periplaneta americana reveal a comprehensive cockroach allergen profile.</title>
        <authorList>
            <person name="Wang L."/>
            <person name="Xiong Q."/>
            <person name="Saelim N."/>
            <person name="Wang L."/>
            <person name="Nong W."/>
            <person name="Wan A.T."/>
            <person name="Shi M."/>
            <person name="Liu X."/>
            <person name="Cao Q."/>
            <person name="Hui J.H.L."/>
            <person name="Sookrung N."/>
            <person name="Leung T.F."/>
            <person name="Tungtrongchitr A."/>
            <person name="Tsui S.K.W."/>
        </authorList>
    </citation>
    <scope>NUCLEOTIDE SEQUENCE [LARGE SCALE GENOMIC DNA]</scope>
    <source>
        <strain evidence="2">PWHHKU_190912</strain>
    </source>
</reference>
<evidence type="ECO:0000256" key="1">
    <source>
        <dbReference type="SAM" id="MobiDB-lite"/>
    </source>
</evidence>
<proteinExistence type="predicted"/>